<evidence type="ECO:0000259" key="2">
    <source>
        <dbReference type="Pfam" id="PF25898"/>
    </source>
</evidence>
<dbReference type="PANTHER" id="PTHR36902:SF1">
    <property type="entry name" value="ENRICHED IN SURFACE-LABELED PROTEOME PROTEIN 9"/>
    <property type="match status" value="1"/>
</dbReference>
<keyword evidence="1" id="KW-0472">Membrane</keyword>
<keyword evidence="1" id="KW-0812">Transmembrane</keyword>
<evidence type="ECO:0000313" key="5">
    <source>
        <dbReference type="Proteomes" id="UP000507470"/>
    </source>
</evidence>
<dbReference type="InterPro" id="IPR058831">
    <property type="entry name" value="LolA-like_dom_2nd"/>
</dbReference>
<protein>
    <submittedName>
        <fullName evidence="4">Uncharacterized protein</fullName>
    </submittedName>
</protein>
<sequence>MRYTRSPLLNEHRKDIKAVQYLNHWYLQDDRVNEDVAKMILIFVIGWLTTQVASKDPDNSLCKQKPTSDVVGIPLPALPNQFHALFEANILQKAYTVYQEEYYDYPGNRGVIITTRNGRSMKSITDFTTYSVHQIDIDTGKCVVQDLRQMKSTLFNFTSTATGGHVKGLADIFKFSSKFNETYIGTTQIRGIPAHHWTTCLHVESLRATFNMDYYFSVKTYDLEGSQKEIPLRASVNGIASNVDQNNVILNGTHNFNHVYEFVKFEPGPIKDPSVFQIPPSIICTGSQDKKPVPKMADQVSFGMEKMSRTPDTKIEDPLYIQVDYDFTSQIARLDLSKVPSNGLRKVYGNDSISLIQDFNLGVQYVIDSLYGNCSVTELTASFNDLTPRPSYLLPPEMRHPIALLDVSYSSMLYQGKKLYRDLNVESWGKVDDVTNFKHEIYFLLEKKDGPRSRQSVLEPVPVGVYVSLKVESFTNIYNYQPNRIDPSRFDIRECYNSDSSFKQLHVAIKADDPAAILSQKSLYLNHLHQFLSKTAKVSLTRISDLYITKDLTDKTISAYFILLKKSPMPAGRWSNVDKTPSLEEAYNNLQNAVTDGTVFTVDNKDFPVSSLYTQQSVQVQSDQKSEQGYSAGSMAGLGIGMFLTGSLCGLAGLYLVQKKRDTSVPYELH</sequence>
<evidence type="ECO:0000313" key="4">
    <source>
        <dbReference type="EMBL" id="CAC5387017.1"/>
    </source>
</evidence>
<feature type="domain" description="LolA-like" evidence="2">
    <location>
        <begin position="73"/>
        <end position="267"/>
    </location>
</feature>
<evidence type="ECO:0000259" key="3">
    <source>
        <dbReference type="Pfam" id="PF25899"/>
    </source>
</evidence>
<organism evidence="4 5">
    <name type="scientific">Mytilus coruscus</name>
    <name type="common">Sea mussel</name>
    <dbReference type="NCBI Taxonomy" id="42192"/>
    <lineage>
        <taxon>Eukaryota</taxon>
        <taxon>Metazoa</taxon>
        <taxon>Spiralia</taxon>
        <taxon>Lophotrochozoa</taxon>
        <taxon>Mollusca</taxon>
        <taxon>Bivalvia</taxon>
        <taxon>Autobranchia</taxon>
        <taxon>Pteriomorphia</taxon>
        <taxon>Mytilida</taxon>
        <taxon>Mytiloidea</taxon>
        <taxon>Mytilidae</taxon>
        <taxon>Mytilinae</taxon>
        <taxon>Mytilus</taxon>
    </lineage>
</organism>
<feature type="transmembrane region" description="Helical" evidence="1">
    <location>
        <begin position="635"/>
        <end position="657"/>
    </location>
</feature>
<dbReference type="OrthoDB" id="5983572at2759"/>
<dbReference type="AlphaFoldDB" id="A0A6J8BX84"/>
<dbReference type="Pfam" id="PF25898">
    <property type="entry name" value="LolA_2nd_metazoa"/>
    <property type="match status" value="2"/>
</dbReference>
<gene>
    <name evidence="4" type="ORF">MCOR_22394</name>
</gene>
<name>A0A6J8BX84_MYTCO</name>
<proteinExistence type="predicted"/>
<keyword evidence="1" id="KW-1133">Transmembrane helix</keyword>
<reference evidence="4 5" key="1">
    <citation type="submission" date="2020-06" db="EMBL/GenBank/DDBJ databases">
        <authorList>
            <person name="Li R."/>
            <person name="Bekaert M."/>
        </authorList>
    </citation>
    <scope>NUCLEOTIDE SEQUENCE [LARGE SCALE GENOMIC DNA]</scope>
    <source>
        <strain evidence="5">wild</strain>
    </source>
</reference>
<dbReference type="Proteomes" id="UP000507470">
    <property type="component" value="Unassembled WGS sequence"/>
</dbReference>
<keyword evidence="5" id="KW-1185">Reference proteome</keyword>
<evidence type="ECO:0000256" key="1">
    <source>
        <dbReference type="SAM" id="Phobius"/>
    </source>
</evidence>
<dbReference type="PANTHER" id="PTHR36902">
    <property type="entry name" value="ENRICHED IN SURFACE-LABELED PROTEOME PROTEIN 9"/>
    <property type="match status" value="1"/>
</dbReference>
<feature type="domain" description="DUF7959" evidence="3">
    <location>
        <begin position="528"/>
        <end position="606"/>
    </location>
</feature>
<dbReference type="EMBL" id="CACVKT020003954">
    <property type="protein sequence ID" value="CAC5387017.1"/>
    <property type="molecule type" value="Genomic_DNA"/>
</dbReference>
<dbReference type="Pfam" id="PF25899">
    <property type="entry name" value="DUF7959"/>
    <property type="match status" value="1"/>
</dbReference>
<feature type="domain" description="LolA-like" evidence="2">
    <location>
        <begin position="279"/>
        <end position="496"/>
    </location>
</feature>
<accession>A0A6J8BX84</accession>
<dbReference type="InterPro" id="IPR058265">
    <property type="entry name" value="DUF7959"/>
</dbReference>